<dbReference type="Proteomes" id="UP000681722">
    <property type="component" value="Unassembled WGS sequence"/>
</dbReference>
<feature type="non-terminal residue" evidence="1">
    <location>
        <position position="1"/>
    </location>
</feature>
<dbReference type="EMBL" id="CAJNOQ010044656">
    <property type="protein sequence ID" value="CAF1633834.1"/>
    <property type="molecule type" value="Genomic_DNA"/>
</dbReference>
<evidence type="ECO:0000313" key="3">
    <source>
        <dbReference type="Proteomes" id="UP000663829"/>
    </source>
</evidence>
<comment type="caution">
    <text evidence="1">The sequence shown here is derived from an EMBL/GenBank/DDBJ whole genome shotgun (WGS) entry which is preliminary data.</text>
</comment>
<keyword evidence="3" id="KW-1185">Reference proteome</keyword>
<proteinExistence type="predicted"/>
<dbReference type="EMBL" id="CAJOBC010112782">
    <property type="protein sequence ID" value="CAF4536905.1"/>
    <property type="molecule type" value="Genomic_DNA"/>
</dbReference>
<gene>
    <name evidence="1" type="ORF">GPM918_LOCUS44528</name>
    <name evidence="2" type="ORF">SRO942_LOCUS46427</name>
</gene>
<evidence type="ECO:0000313" key="1">
    <source>
        <dbReference type="EMBL" id="CAF1633834.1"/>
    </source>
</evidence>
<protein>
    <submittedName>
        <fullName evidence="1">Uncharacterized protein</fullName>
    </submittedName>
</protein>
<dbReference type="Proteomes" id="UP000663829">
    <property type="component" value="Unassembled WGS sequence"/>
</dbReference>
<dbReference type="AlphaFoldDB" id="A0A816DJK6"/>
<reference evidence="1" key="1">
    <citation type="submission" date="2021-02" db="EMBL/GenBank/DDBJ databases">
        <authorList>
            <person name="Nowell W R."/>
        </authorList>
    </citation>
    <scope>NUCLEOTIDE SEQUENCE</scope>
</reference>
<evidence type="ECO:0000313" key="2">
    <source>
        <dbReference type="EMBL" id="CAF4536905.1"/>
    </source>
</evidence>
<organism evidence="1 3">
    <name type="scientific">Didymodactylos carnosus</name>
    <dbReference type="NCBI Taxonomy" id="1234261"/>
    <lineage>
        <taxon>Eukaryota</taxon>
        <taxon>Metazoa</taxon>
        <taxon>Spiralia</taxon>
        <taxon>Gnathifera</taxon>
        <taxon>Rotifera</taxon>
        <taxon>Eurotatoria</taxon>
        <taxon>Bdelloidea</taxon>
        <taxon>Philodinida</taxon>
        <taxon>Philodinidae</taxon>
        <taxon>Didymodactylos</taxon>
    </lineage>
</organism>
<accession>A0A816DJK6</accession>
<sequence>EYLIISPELVEQENDYVVLDWNEEIQYATIRNERWYK</sequence>
<name>A0A816DJK6_9BILA</name>